<name>A0ABP2K8I4_9ACTN</name>
<dbReference type="EMBL" id="ADZU01000011">
    <property type="protein sequence ID" value="EFS93227.1"/>
    <property type="molecule type" value="Genomic_DNA"/>
</dbReference>
<comment type="caution">
    <text evidence="1">The sequence shown here is derived from an EMBL/GenBank/DDBJ whole genome shotgun (WGS) entry which is preliminary data.</text>
</comment>
<gene>
    <name evidence="1" type="ORF">HMPREF9607_00439</name>
</gene>
<evidence type="ECO:0000313" key="2">
    <source>
        <dbReference type="Proteomes" id="UP000003179"/>
    </source>
</evidence>
<organism evidence="1 2">
    <name type="scientific">Cutibacterium modestum HL044PA1</name>
    <dbReference type="NCBI Taxonomy" id="765109"/>
    <lineage>
        <taxon>Bacteria</taxon>
        <taxon>Bacillati</taxon>
        <taxon>Actinomycetota</taxon>
        <taxon>Actinomycetes</taxon>
        <taxon>Propionibacteriales</taxon>
        <taxon>Propionibacteriaceae</taxon>
        <taxon>Cutibacterium</taxon>
        <taxon>Cutibacterium modestum</taxon>
    </lineage>
</organism>
<proteinExistence type="predicted"/>
<protein>
    <submittedName>
        <fullName evidence="1">Uncharacterized protein</fullName>
    </submittedName>
</protein>
<dbReference type="Proteomes" id="UP000003179">
    <property type="component" value="Unassembled WGS sequence"/>
</dbReference>
<reference evidence="1" key="1">
    <citation type="submission" date="2010-08" db="EMBL/GenBank/DDBJ databases">
        <authorList>
            <person name="Weinstock G."/>
            <person name="Sodergren E."/>
            <person name="Clifton S."/>
            <person name="Fulton L."/>
            <person name="Fulton B."/>
            <person name="Courtney L."/>
            <person name="Fronick C."/>
            <person name="Harrison M."/>
            <person name="Strong C."/>
            <person name="Farmer C."/>
            <person name="Delahaunty K."/>
            <person name="Markovic C."/>
            <person name="Hall O."/>
            <person name="Minx P."/>
            <person name="Tomlinson C."/>
            <person name="Mitreva M."/>
            <person name="Hou S."/>
            <person name="Chen J."/>
            <person name="Wollam A."/>
            <person name="Pepin K.H."/>
            <person name="Johnson M."/>
            <person name="Bhonagiri V."/>
            <person name="Zhang X."/>
            <person name="Suruliraj S."/>
            <person name="Warren W."/>
            <person name="Chinwalla A."/>
            <person name="Mardis E.R."/>
            <person name="Wilson R.K."/>
        </authorList>
    </citation>
    <scope>NUCLEOTIDE SEQUENCE [LARGE SCALE GENOMIC DNA]</scope>
    <source>
        <strain evidence="1">HL044PA1</strain>
    </source>
</reference>
<accession>A0ABP2K8I4</accession>
<evidence type="ECO:0000313" key="1">
    <source>
        <dbReference type="EMBL" id="EFS93227.1"/>
    </source>
</evidence>
<keyword evidence="2" id="KW-1185">Reference proteome</keyword>
<sequence>MSAPDDEALRAMLATGSVIAAAQECFEFIYFAHYDDKLVVKSMDLHCD</sequence>